<dbReference type="AlphaFoldDB" id="A0A5B9QJP8"/>
<dbReference type="PANTHER" id="PTHR43289:SF6">
    <property type="entry name" value="SERINE_THREONINE-PROTEIN KINASE NEKL-3"/>
    <property type="match status" value="1"/>
</dbReference>
<evidence type="ECO:0000256" key="3">
    <source>
        <dbReference type="ARBA" id="ARBA00022777"/>
    </source>
</evidence>
<dbReference type="PANTHER" id="PTHR43289">
    <property type="entry name" value="MITOGEN-ACTIVATED PROTEIN KINASE KINASE KINASE 20-RELATED"/>
    <property type="match status" value="1"/>
</dbReference>
<reference evidence="8 9" key="1">
    <citation type="submission" date="2019-08" db="EMBL/GenBank/DDBJ databases">
        <title>Deep-cultivation of Planctomycetes and their phenomic and genomic characterization uncovers novel biology.</title>
        <authorList>
            <person name="Wiegand S."/>
            <person name="Jogler M."/>
            <person name="Boedeker C."/>
            <person name="Pinto D."/>
            <person name="Vollmers J."/>
            <person name="Rivas-Marin E."/>
            <person name="Kohn T."/>
            <person name="Peeters S.H."/>
            <person name="Heuer A."/>
            <person name="Rast P."/>
            <person name="Oberbeckmann S."/>
            <person name="Bunk B."/>
            <person name="Jeske O."/>
            <person name="Meyerdierks A."/>
            <person name="Storesund J.E."/>
            <person name="Kallscheuer N."/>
            <person name="Luecker S."/>
            <person name="Lage O.M."/>
            <person name="Pohl T."/>
            <person name="Merkel B.J."/>
            <person name="Hornburger P."/>
            <person name="Mueller R.-W."/>
            <person name="Bruemmer F."/>
            <person name="Labrenz M."/>
            <person name="Spormann A.M."/>
            <person name="Op den Camp H."/>
            <person name="Overmann J."/>
            <person name="Amann R."/>
            <person name="Jetten M.S.M."/>
            <person name="Mascher T."/>
            <person name="Medema M.H."/>
            <person name="Devos D.P."/>
            <person name="Kaster A.-K."/>
            <person name="Ovreas L."/>
            <person name="Rohde M."/>
            <person name="Galperin M.Y."/>
            <person name="Jogler C."/>
        </authorList>
    </citation>
    <scope>NUCLEOTIDE SEQUENCE [LARGE SCALE GENOMIC DNA]</scope>
    <source>
        <strain evidence="8 9">UC8</strain>
    </source>
</reference>
<evidence type="ECO:0000313" key="8">
    <source>
        <dbReference type="EMBL" id="QEG39347.1"/>
    </source>
</evidence>
<evidence type="ECO:0000313" key="9">
    <source>
        <dbReference type="Proteomes" id="UP000325286"/>
    </source>
</evidence>
<dbReference type="SUPFAM" id="SSF56112">
    <property type="entry name" value="Protein kinase-like (PK-like)"/>
    <property type="match status" value="1"/>
</dbReference>
<dbReference type="SUPFAM" id="SSF88659">
    <property type="entry name" value="Sigma3 and sigma4 domains of RNA polymerase sigma factors"/>
    <property type="match status" value="1"/>
</dbReference>
<evidence type="ECO:0000256" key="6">
    <source>
        <dbReference type="SAM" id="MobiDB-lite"/>
    </source>
</evidence>
<feature type="binding site" evidence="5">
    <location>
        <position position="269"/>
    </location>
    <ligand>
        <name>ATP</name>
        <dbReference type="ChEBI" id="CHEBI:30616"/>
    </ligand>
</feature>
<evidence type="ECO:0000256" key="1">
    <source>
        <dbReference type="ARBA" id="ARBA00022679"/>
    </source>
</evidence>
<keyword evidence="4 5" id="KW-0067">ATP-binding</keyword>
<dbReference type="SUPFAM" id="SSF88946">
    <property type="entry name" value="Sigma2 domain of RNA polymerase sigma factors"/>
    <property type="match status" value="1"/>
</dbReference>
<proteinExistence type="predicted"/>
<dbReference type="Proteomes" id="UP000325286">
    <property type="component" value="Chromosome"/>
</dbReference>
<dbReference type="Gene3D" id="1.10.510.10">
    <property type="entry name" value="Transferase(Phosphotransferase) domain 1"/>
    <property type="match status" value="1"/>
</dbReference>
<dbReference type="Gene3D" id="1.10.1740.10">
    <property type="match status" value="1"/>
</dbReference>
<dbReference type="EC" id="2.7.11.1" evidence="8"/>
<evidence type="ECO:0000256" key="4">
    <source>
        <dbReference type="ARBA" id="ARBA00022840"/>
    </source>
</evidence>
<name>A0A5B9QJP8_9BACT</name>
<dbReference type="Pfam" id="PF00069">
    <property type="entry name" value="Pkinase"/>
    <property type="match status" value="1"/>
</dbReference>
<dbReference type="GO" id="GO:0003700">
    <property type="term" value="F:DNA-binding transcription factor activity"/>
    <property type="evidence" value="ECO:0007669"/>
    <property type="project" value="InterPro"/>
</dbReference>
<keyword evidence="2 5" id="KW-0547">Nucleotide-binding</keyword>
<evidence type="ECO:0000259" key="7">
    <source>
        <dbReference type="PROSITE" id="PS50011"/>
    </source>
</evidence>
<dbReference type="Gene3D" id="3.30.200.20">
    <property type="entry name" value="Phosphorylase Kinase, domain 1"/>
    <property type="match status" value="1"/>
</dbReference>
<organism evidence="8 9">
    <name type="scientific">Roseimaritima ulvae</name>
    <dbReference type="NCBI Taxonomy" id="980254"/>
    <lineage>
        <taxon>Bacteria</taxon>
        <taxon>Pseudomonadati</taxon>
        <taxon>Planctomycetota</taxon>
        <taxon>Planctomycetia</taxon>
        <taxon>Pirellulales</taxon>
        <taxon>Pirellulaceae</taxon>
        <taxon>Roseimaritima</taxon>
    </lineage>
</organism>
<accession>A0A5B9QJP8</accession>
<dbReference type="Gene3D" id="1.10.10.10">
    <property type="entry name" value="Winged helix-like DNA-binding domain superfamily/Winged helix DNA-binding domain"/>
    <property type="match status" value="1"/>
</dbReference>
<keyword evidence="9" id="KW-1185">Reference proteome</keyword>
<dbReference type="GO" id="GO:0006352">
    <property type="term" value="P:DNA-templated transcription initiation"/>
    <property type="evidence" value="ECO:0007669"/>
    <property type="project" value="InterPro"/>
</dbReference>
<dbReference type="InterPro" id="IPR053812">
    <property type="entry name" value="HTH_Sigma70_ECF-like"/>
</dbReference>
<dbReference type="CDD" id="cd14014">
    <property type="entry name" value="STKc_PknB_like"/>
    <property type="match status" value="1"/>
</dbReference>
<keyword evidence="1 8" id="KW-0808">Transferase</keyword>
<dbReference type="KEGG" id="rul:UC8_13120"/>
<dbReference type="InterPro" id="IPR036388">
    <property type="entry name" value="WH-like_DNA-bd_sf"/>
</dbReference>
<dbReference type="GO" id="GO:0005524">
    <property type="term" value="F:ATP binding"/>
    <property type="evidence" value="ECO:0007669"/>
    <property type="project" value="UniProtKB-UniRule"/>
</dbReference>
<feature type="region of interest" description="Disordered" evidence="6">
    <location>
        <begin position="112"/>
        <end position="132"/>
    </location>
</feature>
<dbReference type="PROSITE" id="PS50011">
    <property type="entry name" value="PROTEIN_KINASE_DOM"/>
    <property type="match status" value="1"/>
</dbReference>
<dbReference type="OrthoDB" id="280689at2"/>
<dbReference type="GO" id="GO:0004674">
    <property type="term" value="F:protein serine/threonine kinase activity"/>
    <property type="evidence" value="ECO:0007669"/>
    <property type="project" value="UniProtKB-EC"/>
</dbReference>
<dbReference type="PROSITE" id="PS00107">
    <property type="entry name" value="PROTEIN_KINASE_ATP"/>
    <property type="match status" value="1"/>
</dbReference>
<evidence type="ECO:0000256" key="2">
    <source>
        <dbReference type="ARBA" id="ARBA00022741"/>
    </source>
</evidence>
<sequence>MKPDTDNEKEFEKVESMTDRPDSWLLRQWKNGDERAAEVLFDRYAFRLVALVASRLNRRYRSQIDPEQVMQSALGSFFDAARHSRIQVSQNVSLWRLLATFARRKLARSIERHSASKRGGNQTRLPLNDDFDQRPSVSGRFPGFAADDSDADEFLHHLQAELPADQFSVVEGLLAGQSQRELAESLGIDERTVRRRLARVRQWLSPASEKSPDPLSGNPATQGLVAATATHLPRVTYNQFVLGKLIGSGGFGKVYRASLQSDGSTVAVKFLRKAFWQNAEGRASFLREINAASRIDHPGVIRYLGYGESPHGGPYVLSEWIDGRPMHAIDRPAERRFIKWLRQICEAIQSVHQAGLIHGDLTPANTLIDDQDKVTITDFGFSQASLGRTSPILGGTLGFAAPEQIDPAFGKISVKTDIYAIGGLIHWYLRGQPPNQREGIAATLMETVESRHVQDVMVIGSQAGANLQTIMQTSLESSPADRSATIQDTLQRLAD</sequence>
<dbReference type="InterPro" id="IPR000719">
    <property type="entry name" value="Prot_kinase_dom"/>
</dbReference>
<keyword evidence="3 8" id="KW-0418">Kinase</keyword>
<dbReference type="InterPro" id="IPR013324">
    <property type="entry name" value="RNA_pol_sigma_r3/r4-like"/>
</dbReference>
<dbReference type="Pfam" id="PF07638">
    <property type="entry name" value="Sigma70_ECF"/>
    <property type="match status" value="1"/>
</dbReference>
<evidence type="ECO:0000256" key="5">
    <source>
        <dbReference type="PROSITE-ProRule" id="PRU10141"/>
    </source>
</evidence>
<dbReference type="InterPro" id="IPR017441">
    <property type="entry name" value="Protein_kinase_ATP_BS"/>
</dbReference>
<protein>
    <submittedName>
        <fullName evidence="8">Serine/threonine-protein kinase PknB</fullName>
        <ecNumber evidence="8">2.7.11.1</ecNumber>
    </submittedName>
</protein>
<feature type="domain" description="Protein kinase" evidence="7">
    <location>
        <begin position="240"/>
        <end position="495"/>
    </location>
</feature>
<dbReference type="InterPro" id="IPR013325">
    <property type="entry name" value="RNA_pol_sigma_r2"/>
</dbReference>
<dbReference type="InterPro" id="IPR011009">
    <property type="entry name" value="Kinase-like_dom_sf"/>
</dbReference>
<dbReference type="RefSeq" id="WP_148080137.1">
    <property type="nucleotide sequence ID" value="NZ_CP042914.1"/>
</dbReference>
<gene>
    <name evidence="8" type="primary">pknB_9</name>
    <name evidence="8" type="ORF">UC8_13120</name>
</gene>
<dbReference type="EMBL" id="CP042914">
    <property type="protein sequence ID" value="QEG39347.1"/>
    <property type="molecule type" value="Genomic_DNA"/>
</dbReference>